<dbReference type="GO" id="GO:0005615">
    <property type="term" value="C:extracellular space"/>
    <property type="evidence" value="ECO:0007669"/>
    <property type="project" value="InterPro"/>
</dbReference>
<evidence type="ECO:0000256" key="5">
    <source>
        <dbReference type="ARBA" id="ARBA00022670"/>
    </source>
</evidence>
<dbReference type="AlphaFoldDB" id="A0A843SNM2"/>
<keyword evidence="7" id="KW-0677">Repeat</keyword>
<dbReference type="EMBL" id="WHUF01000011">
    <property type="protein sequence ID" value="MQA23464.1"/>
    <property type="molecule type" value="Genomic_DNA"/>
</dbReference>
<dbReference type="InterPro" id="IPR011049">
    <property type="entry name" value="Serralysin-like_metalloprot_C"/>
</dbReference>
<evidence type="ECO:0000256" key="9">
    <source>
        <dbReference type="ARBA" id="ARBA00022833"/>
    </source>
</evidence>
<comment type="similarity">
    <text evidence="3">Belongs to the peptidase M10B family.</text>
</comment>
<dbReference type="Gene3D" id="2.150.10.10">
    <property type="entry name" value="Serralysin-like metalloprotease, C-terminal"/>
    <property type="match status" value="1"/>
</dbReference>
<dbReference type="GO" id="GO:0008270">
    <property type="term" value="F:zinc ion binding"/>
    <property type="evidence" value="ECO:0007669"/>
    <property type="project" value="InterPro"/>
</dbReference>
<evidence type="ECO:0000256" key="1">
    <source>
        <dbReference type="ARBA" id="ARBA00001913"/>
    </source>
</evidence>
<evidence type="ECO:0000256" key="6">
    <source>
        <dbReference type="ARBA" id="ARBA00022723"/>
    </source>
</evidence>
<reference evidence="11 12" key="1">
    <citation type="submission" date="2019-10" db="EMBL/GenBank/DDBJ databases">
        <title>Two novel species isolated from a subtropical stream in China.</title>
        <authorList>
            <person name="Lu H."/>
        </authorList>
    </citation>
    <scope>NUCLEOTIDE SEQUENCE [LARGE SCALE GENOMIC DNA]</scope>
    <source>
        <strain evidence="11 12">FT103W</strain>
    </source>
</reference>
<gene>
    <name evidence="11" type="ORF">GEV01_28470</name>
</gene>
<dbReference type="CDD" id="cd04277">
    <property type="entry name" value="ZnMc_serralysin_like"/>
    <property type="match status" value="1"/>
</dbReference>
<sequence>MSTPTTSSPTTSVKNSGTLTIDALLGGVKWGGAVGSGVTITYSFPFANNSSAVFSGPKGGSYSDLDEPHASQHYGFDATQQTAAQTALQAWANVANIKPLQMADSLVSVGDIRFAWTSATQDASGGGGAWGWANYPNSTYPSGGDVWISTDADGALSNSDWSVGSYNYMSLVHELGHALGLKHPFEDLPIDLPRSNRQYSLMAYDDAPNSKFVDVTETAGSASWKSYSVVPNGPMLDDIAAMQYLYGANTSYHTGNDVYTFDPATPFLSTIWDAGGNDTISISNFSNGSLIDLQQGHYSSIHIPSDSGAGINWQTPPPTIGIYDGTNNLAIAYGAVIENATGGSGDDTLIGNSSANRLQGNGGHNIIDGGTGIDTAVYTGNFSSYTVTAGGSGYTVASRTDASQSDSLSNIERLAFADGTMSLNLASVDNDPVQAQYVALAQKFYVAYFGRPADAAGLGAMASQLKAAQAPTSTLAFVNAYYTNPTIKTLVDSFGNSIESAALYHGTNRDFVAAIYAHLLGRTPDLDGWAYWSTALDNGLSHGVAALNIMAGAEGNTTPQGLLDGALVNNRLVIAANFTALLDTKIEQDSYAGNAAAATARTLLDNVNQSTSIIGYEATVLQTVASMSGSAPTGAGPQEVVLVGSGTAEHALIWA</sequence>
<dbReference type="GO" id="GO:0006508">
    <property type="term" value="P:proteolysis"/>
    <property type="evidence" value="ECO:0007669"/>
    <property type="project" value="UniProtKB-KW"/>
</dbReference>
<name>A0A843SNM2_9BURK</name>
<dbReference type="Pfam" id="PF00413">
    <property type="entry name" value="Peptidase_M10"/>
    <property type="match status" value="1"/>
</dbReference>
<evidence type="ECO:0000256" key="8">
    <source>
        <dbReference type="ARBA" id="ARBA00022801"/>
    </source>
</evidence>
<dbReference type="InterPro" id="IPR001343">
    <property type="entry name" value="Hemolysn_Ca-bd"/>
</dbReference>
<dbReference type="InterPro" id="IPR025282">
    <property type="entry name" value="DUF4214"/>
</dbReference>
<evidence type="ECO:0000256" key="4">
    <source>
        <dbReference type="ARBA" id="ARBA00022525"/>
    </source>
</evidence>
<keyword evidence="12" id="KW-1185">Reference proteome</keyword>
<dbReference type="Gene3D" id="3.40.390.10">
    <property type="entry name" value="Collagenase (Catalytic Domain)"/>
    <property type="match status" value="1"/>
</dbReference>
<keyword evidence="5" id="KW-0645">Protease</keyword>
<dbReference type="InterPro" id="IPR006026">
    <property type="entry name" value="Peptidase_Metallo"/>
</dbReference>
<dbReference type="GO" id="GO:0005509">
    <property type="term" value="F:calcium ion binding"/>
    <property type="evidence" value="ECO:0007669"/>
    <property type="project" value="InterPro"/>
</dbReference>
<evidence type="ECO:0000313" key="12">
    <source>
        <dbReference type="Proteomes" id="UP000444318"/>
    </source>
</evidence>
<dbReference type="Proteomes" id="UP000444318">
    <property type="component" value="Unassembled WGS sequence"/>
</dbReference>
<evidence type="ECO:0000313" key="11">
    <source>
        <dbReference type="EMBL" id="MQA23464.1"/>
    </source>
</evidence>
<comment type="cofactor">
    <cofactor evidence="1">
        <name>Ca(2+)</name>
        <dbReference type="ChEBI" id="CHEBI:29108"/>
    </cofactor>
</comment>
<comment type="caution">
    <text evidence="11">The sequence shown here is derived from an EMBL/GenBank/DDBJ whole genome shotgun (WGS) entry which is preliminary data.</text>
</comment>
<evidence type="ECO:0000259" key="10">
    <source>
        <dbReference type="SMART" id="SM00235"/>
    </source>
</evidence>
<dbReference type="Pfam" id="PF00353">
    <property type="entry name" value="HemolysinCabind"/>
    <property type="match status" value="1"/>
</dbReference>
<dbReference type="Pfam" id="PF08548">
    <property type="entry name" value="Peptidase_M10_C"/>
    <property type="match status" value="2"/>
</dbReference>
<feature type="domain" description="Peptidase metallopeptidase" evidence="10">
    <location>
        <begin position="26"/>
        <end position="248"/>
    </location>
</feature>
<dbReference type="InterPro" id="IPR034033">
    <property type="entry name" value="Serralysin-like"/>
</dbReference>
<organism evidence="11 12">
    <name type="scientific">Rugamonas rivuli</name>
    <dbReference type="NCBI Taxonomy" id="2743358"/>
    <lineage>
        <taxon>Bacteria</taxon>
        <taxon>Pseudomonadati</taxon>
        <taxon>Pseudomonadota</taxon>
        <taxon>Betaproteobacteria</taxon>
        <taxon>Burkholderiales</taxon>
        <taxon>Oxalobacteraceae</taxon>
        <taxon>Telluria group</taxon>
        <taxon>Rugamonas</taxon>
    </lineage>
</organism>
<keyword evidence="6" id="KW-0479">Metal-binding</keyword>
<dbReference type="SMART" id="SM00235">
    <property type="entry name" value="ZnMc"/>
    <property type="match status" value="1"/>
</dbReference>
<evidence type="ECO:0000256" key="7">
    <source>
        <dbReference type="ARBA" id="ARBA00022737"/>
    </source>
</evidence>
<dbReference type="SUPFAM" id="SSF51120">
    <property type="entry name" value="beta-Roll"/>
    <property type="match status" value="1"/>
</dbReference>
<dbReference type="InterPro" id="IPR001818">
    <property type="entry name" value="Pept_M10_metallopeptidase"/>
</dbReference>
<comment type="subcellular location">
    <subcellularLocation>
        <location evidence="2">Secreted</location>
    </subcellularLocation>
</comment>
<protein>
    <submittedName>
        <fullName evidence="11">DUF4214 domain-containing protein</fullName>
    </submittedName>
</protein>
<evidence type="ECO:0000256" key="2">
    <source>
        <dbReference type="ARBA" id="ARBA00004613"/>
    </source>
</evidence>
<keyword evidence="8" id="KW-0378">Hydrolase</keyword>
<keyword evidence="9" id="KW-0862">Zinc</keyword>
<dbReference type="InterPro" id="IPR024079">
    <property type="entry name" value="MetalloPept_cat_dom_sf"/>
</dbReference>
<keyword evidence="4" id="KW-0964">Secreted</keyword>
<dbReference type="InterPro" id="IPR013858">
    <property type="entry name" value="Peptidase_M10B_C"/>
</dbReference>
<dbReference type="GO" id="GO:0031012">
    <property type="term" value="C:extracellular matrix"/>
    <property type="evidence" value="ECO:0007669"/>
    <property type="project" value="InterPro"/>
</dbReference>
<evidence type="ECO:0000256" key="3">
    <source>
        <dbReference type="ARBA" id="ARBA00009490"/>
    </source>
</evidence>
<accession>A0A843SNM2</accession>
<dbReference type="Pfam" id="PF13946">
    <property type="entry name" value="DUF4214"/>
    <property type="match status" value="1"/>
</dbReference>
<proteinExistence type="inferred from homology"/>
<dbReference type="RefSeq" id="WP_152809474.1">
    <property type="nucleotide sequence ID" value="NZ_WHUF01000011.1"/>
</dbReference>
<dbReference type="SUPFAM" id="SSF55486">
    <property type="entry name" value="Metalloproteases ('zincins'), catalytic domain"/>
    <property type="match status" value="1"/>
</dbReference>
<dbReference type="GO" id="GO:0004222">
    <property type="term" value="F:metalloendopeptidase activity"/>
    <property type="evidence" value="ECO:0007669"/>
    <property type="project" value="InterPro"/>
</dbReference>